<dbReference type="AlphaFoldDB" id="C5WD87"/>
<evidence type="ECO:0000256" key="8">
    <source>
        <dbReference type="ARBA" id="ARBA00022737"/>
    </source>
</evidence>
<dbReference type="PROSITE" id="PS51177">
    <property type="entry name" value="LUMAZINE_BIND"/>
    <property type="match status" value="2"/>
</dbReference>
<evidence type="ECO:0000256" key="4">
    <source>
        <dbReference type="ARBA" id="ARBA00012827"/>
    </source>
</evidence>
<reference evidence="12 13" key="1">
    <citation type="journal article" date="2011" name="Genome Biol. Evol.">
        <title>Reductive evolution of bacterial genome in insect gut environment.</title>
        <authorList>
            <person name="Nikoh N."/>
            <person name="Hosokawa T."/>
            <person name="Ohshima K."/>
            <person name="Hattori M."/>
            <person name="Fukatsu T."/>
        </authorList>
    </citation>
    <scope>NUCLEOTIDE SEQUENCE [LARGE SCALE GENOMIC DNA]</scope>
    <source>
        <strain evidence="12 13">Mpkobe</strain>
    </source>
</reference>
<dbReference type="GO" id="GO:0004746">
    <property type="term" value="F:riboflavin synthase activity"/>
    <property type="evidence" value="ECO:0007669"/>
    <property type="project" value="UniProtKB-UniRule"/>
</dbReference>
<proteinExistence type="predicted"/>
<dbReference type="NCBIfam" id="NF006767">
    <property type="entry name" value="PRK09289.1"/>
    <property type="match status" value="1"/>
</dbReference>
<accession>C5WD87</accession>
<evidence type="ECO:0000256" key="1">
    <source>
        <dbReference type="ARBA" id="ARBA00000968"/>
    </source>
</evidence>
<evidence type="ECO:0000256" key="2">
    <source>
        <dbReference type="ARBA" id="ARBA00002803"/>
    </source>
</evidence>
<evidence type="ECO:0000256" key="3">
    <source>
        <dbReference type="ARBA" id="ARBA00004887"/>
    </source>
</evidence>
<dbReference type="RefSeq" id="WP_052456831.1">
    <property type="nucleotide sequence ID" value="NZ_AP010872.1"/>
</dbReference>
<name>C5WD87_9ENTR</name>
<comment type="function">
    <text evidence="2">Catalyzes the dismutation of two molecules of 6,7-dimethyl-8-ribityllumazine, resulting in the formation of riboflavin and 5-amino-6-(D-ribitylamino)uracil.</text>
</comment>
<dbReference type="NCBIfam" id="TIGR00187">
    <property type="entry name" value="ribE"/>
    <property type="match status" value="1"/>
</dbReference>
<feature type="domain" description="Lumazine-binding" evidence="11">
    <location>
        <begin position="1"/>
        <end position="97"/>
    </location>
</feature>
<dbReference type="EMBL" id="AP010872">
    <property type="protein sequence ID" value="BAH83293.1"/>
    <property type="molecule type" value="Genomic_DNA"/>
</dbReference>
<feature type="repeat" description="Lumazine-binding" evidence="10">
    <location>
        <begin position="1"/>
        <end position="97"/>
    </location>
</feature>
<feature type="domain" description="Lumazine-binding" evidence="11">
    <location>
        <begin position="98"/>
        <end position="195"/>
    </location>
</feature>
<dbReference type="EC" id="2.5.1.9" evidence="4 9"/>
<keyword evidence="13" id="KW-1185">Reference proteome</keyword>
<sequence length="202" mass="22556">MFSGIVQATARIVDIKEKKYCVTHVLQLPQELLTDLSLGASIASNGCCLTVTEINSNLVSLDLIKETLKITNLSNISIGDIVNIERAIKFNNEIGGHLMSGHIITTAEITEIINLEDNYKICMKLHDNNYMKYIMHKGFIGIEGVSLTVDKVRENDFSVHLIPETLKNTNLGIKKLNDTLNIEIDSYTQIIVNTVENILLKK</sequence>
<dbReference type="SUPFAM" id="SSF63380">
    <property type="entry name" value="Riboflavin synthase domain-like"/>
    <property type="match status" value="2"/>
</dbReference>
<evidence type="ECO:0000313" key="13">
    <source>
        <dbReference type="Proteomes" id="UP000061704"/>
    </source>
</evidence>
<dbReference type="CDD" id="cd00402">
    <property type="entry name" value="Riboflavin_synthase_like"/>
    <property type="match status" value="1"/>
</dbReference>
<dbReference type="GO" id="GO:0005829">
    <property type="term" value="C:cytosol"/>
    <property type="evidence" value="ECO:0007669"/>
    <property type="project" value="TreeGrafter"/>
</dbReference>
<organism evidence="12 13">
    <name type="scientific">Candidatus Ishikawaella capsulata Mpkobe</name>
    <dbReference type="NCBI Taxonomy" id="476281"/>
    <lineage>
        <taxon>Bacteria</taxon>
        <taxon>Pseudomonadati</taxon>
        <taxon>Pseudomonadota</taxon>
        <taxon>Gammaproteobacteria</taxon>
        <taxon>Enterobacterales</taxon>
        <taxon>Enterobacteriaceae</taxon>
        <taxon>Candidatus Ishikawella</taxon>
    </lineage>
</organism>
<dbReference type="UniPathway" id="UPA00275">
    <property type="reaction ID" value="UER00405"/>
</dbReference>
<comment type="catalytic activity">
    <reaction evidence="1">
        <text>2 6,7-dimethyl-8-(1-D-ribityl)lumazine + H(+) = 5-amino-6-(D-ribitylamino)uracil + riboflavin</text>
        <dbReference type="Rhea" id="RHEA:20772"/>
        <dbReference type="ChEBI" id="CHEBI:15378"/>
        <dbReference type="ChEBI" id="CHEBI:15934"/>
        <dbReference type="ChEBI" id="CHEBI:57986"/>
        <dbReference type="ChEBI" id="CHEBI:58201"/>
        <dbReference type="EC" id="2.5.1.9"/>
    </reaction>
</comment>
<evidence type="ECO:0000259" key="11">
    <source>
        <dbReference type="PROSITE" id="PS51177"/>
    </source>
</evidence>
<evidence type="ECO:0000256" key="5">
    <source>
        <dbReference type="ARBA" id="ARBA00013950"/>
    </source>
</evidence>
<dbReference type="PANTHER" id="PTHR21098">
    <property type="entry name" value="RIBOFLAVIN SYNTHASE ALPHA CHAIN"/>
    <property type="match status" value="1"/>
</dbReference>
<keyword evidence="8" id="KW-0677">Repeat</keyword>
<dbReference type="OrthoDB" id="9788537at2"/>
<dbReference type="InterPro" id="IPR023366">
    <property type="entry name" value="ATP_synth_asu-like_sf"/>
</dbReference>
<feature type="repeat" description="Lumazine-binding" evidence="10">
    <location>
        <begin position="98"/>
        <end position="195"/>
    </location>
</feature>
<dbReference type="HOGENOM" id="CLU_034388_0_1_6"/>
<gene>
    <name evidence="12" type="primary">ribC</name>
    <name evidence="12" type="ORF">ICMP_440</name>
</gene>
<dbReference type="InterPro" id="IPR017938">
    <property type="entry name" value="Riboflavin_synthase-like_b-brl"/>
</dbReference>
<dbReference type="GO" id="GO:0009231">
    <property type="term" value="P:riboflavin biosynthetic process"/>
    <property type="evidence" value="ECO:0007669"/>
    <property type="project" value="UniProtKB-UniPathway"/>
</dbReference>
<keyword evidence="6" id="KW-0686">Riboflavin biosynthesis</keyword>
<comment type="pathway">
    <text evidence="3">Cofactor biosynthesis; riboflavin biosynthesis; riboflavin from 2-hydroxy-3-oxobutyl phosphate and 5-amino-6-(D-ribitylamino)uracil: step 2/2.</text>
</comment>
<dbReference type="FunFam" id="2.40.30.20:FF:000003">
    <property type="entry name" value="Riboflavin synthase, alpha subunit"/>
    <property type="match status" value="1"/>
</dbReference>
<evidence type="ECO:0000256" key="6">
    <source>
        <dbReference type="ARBA" id="ARBA00022619"/>
    </source>
</evidence>
<dbReference type="Proteomes" id="UP000061704">
    <property type="component" value="Chromosome"/>
</dbReference>
<evidence type="ECO:0000256" key="7">
    <source>
        <dbReference type="ARBA" id="ARBA00022679"/>
    </source>
</evidence>
<dbReference type="InterPro" id="IPR001783">
    <property type="entry name" value="Lumazine-bd"/>
</dbReference>
<dbReference type="NCBIfam" id="NF009566">
    <property type="entry name" value="PRK13020.1"/>
    <property type="match status" value="1"/>
</dbReference>
<dbReference type="PANTHER" id="PTHR21098:SF0">
    <property type="entry name" value="RIBOFLAVIN SYNTHASE"/>
    <property type="match status" value="1"/>
</dbReference>
<dbReference type="PIRSF" id="PIRSF000498">
    <property type="entry name" value="Riboflavin_syn_A"/>
    <property type="match status" value="1"/>
</dbReference>
<dbReference type="Gene3D" id="2.40.30.20">
    <property type="match status" value="2"/>
</dbReference>
<dbReference type="InterPro" id="IPR026017">
    <property type="entry name" value="Lumazine-bd_dom"/>
</dbReference>
<dbReference type="STRING" id="476281.ICMP_440"/>
<evidence type="ECO:0000313" key="12">
    <source>
        <dbReference type="EMBL" id="BAH83293.1"/>
    </source>
</evidence>
<evidence type="ECO:0000256" key="9">
    <source>
        <dbReference type="NCBIfam" id="TIGR00187"/>
    </source>
</evidence>
<keyword evidence="7" id="KW-0808">Transferase</keyword>
<dbReference type="Pfam" id="PF00677">
    <property type="entry name" value="Lum_binding"/>
    <property type="match status" value="2"/>
</dbReference>
<protein>
    <recommendedName>
        <fullName evidence="5 9">Riboflavin synthase</fullName>
        <ecNumber evidence="4 9">2.5.1.9</ecNumber>
    </recommendedName>
</protein>
<evidence type="ECO:0000256" key="10">
    <source>
        <dbReference type="PROSITE-ProRule" id="PRU00524"/>
    </source>
</evidence>
<dbReference type="KEGG" id="icp:ICMP_440"/>